<evidence type="ECO:0000313" key="2">
    <source>
        <dbReference type="Proteomes" id="UP000027135"/>
    </source>
</evidence>
<name>A0A067QZW2_ZOONE</name>
<organism evidence="1 2">
    <name type="scientific">Zootermopsis nevadensis</name>
    <name type="common">Dampwood termite</name>
    <dbReference type="NCBI Taxonomy" id="136037"/>
    <lineage>
        <taxon>Eukaryota</taxon>
        <taxon>Metazoa</taxon>
        <taxon>Ecdysozoa</taxon>
        <taxon>Arthropoda</taxon>
        <taxon>Hexapoda</taxon>
        <taxon>Insecta</taxon>
        <taxon>Pterygota</taxon>
        <taxon>Neoptera</taxon>
        <taxon>Polyneoptera</taxon>
        <taxon>Dictyoptera</taxon>
        <taxon>Blattodea</taxon>
        <taxon>Blattoidea</taxon>
        <taxon>Termitoidae</taxon>
        <taxon>Termopsidae</taxon>
        <taxon>Zootermopsis</taxon>
    </lineage>
</organism>
<keyword evidence="2" id="KW-1185">Reference proteome</keyword>
<proteinExistence type="predicted"/>
<gene>
    <name evidence="1" type="ORF">L798_10997</name>
</gene>
<dbReference type="InterPro" id="IPR006624">
    <property type="entry name" value="Beta-propeller_rpt_TECPR"/>
</dbReference>
<dbReference type="Pfam" id="PF06462">
    <property type="entry name" value="Hyd_WA"/>
    <property type="match status" value="1"/>
</dbReference>
<dbReference type="InParanoid" id="A0A067QZW2"/>
<reference evidence="1 2" key="1">
    <citation type="journal article" date="2014" name="Nat. Commun.">
        <title>Molecular traces of alternative social organization in a termite genome.</title>
        <authorList>
            <person name="Terrapon N."/>
            <person name="Li C."/>
            <person name="Robertson H.M."/>
            <person name="Ji L."/>
            <person name="Meng X."/>
            <person name="Booth W."/>
            <person name="Chen Z."/>
            <person name="Childers C.P."/>
            <person name="Glastad K.M."/>
            <person name="Gokhale K."/>
            <person name="Gowin J."/>
            <person name="Gronenberg W."/>
            <person name="Hermansen R.A."/>
            <person name="Hu H."/>
            <person name="Hunt B.G."/>
            <person name="Huylmans A.K."/>
            <person name="Khalil S.M."/>
            <person name="Mitchell R.D."/>
            <person name="Munoz-Torres M.C."/>
            <person name="Mustard J.A."/>
            <person name="Pan H."/>
            <person name="Reese J.T."/>
            <person name="Scharf M.E."/>
            <person name="Sun F."/>
            <person name="Vogel H."/>
            <person name="Xiao J."/>
            <person name="Yang W."/>
            <person name="Yang Z."/>
            <person name="Yang Z."/>
            <person name="Zhou J."/>
            <person name="Zhu J."/>
            <person name="Brent C.S."/>
            <person name="Elsik C.G."/>
            <person name="Goodisman M.A."/>
            <person name="Liberles D.A."/>
            <person name="Roe R.M."/>
            <person name="Vargo E.L."/>
            <person name="Vilcinskas A."/>
            <person name="Wang J."/>
            <person name="Bornberg-Bauer E."/>
            <person name="Korb J."/>
            <person name="Zhang G."/>
            <person name="Liebig J."/>
        </authorList>
    </citation>
    <scope>NUCLEOTIDE SEQUENCE [LARGE SCALE GENOMIC DNA]</scope>
    <source>
        <tissue evidence="1">Whole organism</tissue>
    </source>
</reference>
<dbReference type="AlphaFoldDB" id="A0A067QZW2"/>
<dbReference type="EMBL" id="KK852846">
    <property type="protein sequence ID" value="KDR15114.1"/>
    <property type="molecule type" value="Genomic_DNA"/>
</dbReference>
<evidence type="ECO:0000313" key="1">
    <source>
        <dbReference type="EMBL" id="KDR15114.1"/>
    </source>
</evidence>
<dbReference type="Proteomes" id="UP000027135">
    <property type="component" value="Unassembled WGS sequence"/>
</dbReference>
<protein>
    <submittedName>
        <fullName evidence="1">Uncharacterized protein</fullName>
    </submittedName>
</protein>
<accession>A0A067QZW2</accession>
<sequence length="93" mass="10520">MAVGPPHSIASSTFSPVWIPVDIKLTQKNGCDQNMSHRKNTFMKVFVGPQTYMVWALDHKKNVYVREGIFNDFQFGTGWVFVSGIEAVDISIR</sequence>